<protein>
    <submittedName>
        <fullName evidence="4">Transmembrane protein 68-like</fullName>
    </submittedName>
</protein>
<accession>A0AAJ7WGV2</accession>
<dbReference type="PANTHER" id="PTHR22753:SF14">
    <property type="entry name" value="MONOACYLGLYCEROL_DIACYLGLYCEROL O-ACYLTRANSFERASE"/>
    <property type="match status" value="1"/>
</dbReference>
<keyword evidence="1" id="KW-0472">Membrane</keyword>
<keyword evidence="3" id="KW-1185">Reference proteome</keyword>
<sequence length="355" mass="39834">MIRPASKDGSITPRNLSVDRSIITESDAQSKVPDWRLICGGHLADLITYTNTSSVFFVVYLILTSTPSIFMGLAIAFCTTTLVVHAFTAFSTLICVPAMIFDHFFATDICSYLSHLGYWVLRIHGKVIHGHEILGKENIPKTSGGLIVYHHLLFPYDLVYLMSDFYFEHGKQLSGIIHSKMVKICPGLCRMLPFFSGKESLIRKLRRGEICSVAPGGGYEAVFGDNTTLLWRGRTGFAAAAKECGVPIIPMYTVNGNEATPLRLCAFREFFAEVHEATRRVPYLPMLHFPVKLRTILGEPLLCGENESPEDFAERVKLAIDDLRDRYRRRPGSTWLAFLERFGYIPSPSKEGCRP</sequence>
<dbReference type="GeneID" id="114828078"/>
<dbReference type="GO" id="GO:0016020">
    <property type="term" value="C:membrane"/>
    <property type="evidence" value="ECO:0007669"/>
    <property type="project" value="TreeGrafter"/>
</dbReference>
<organism evidence="3 4">
    <name type="scientific">Galendromus occidentalis</name>
    <name type="common">western predatory mite</name>
    <dbReference type="NCBI Taxonomy" id="34638"/>
    <lineage>
        <taxon>Eukaryota</taxon>
        <taxon>Metazoa</taxon>
        <taxon>Ecdysozoa</taxon>
        <taxon>Arthropoda</taxon>
        <taxon>Chelicerata</taxon>
        <taxon>Arachnida</taxon>
        <taxon>Acari</taxon>
        <taxon>Parasitiformes</taxon>
        <taxon>Mesostigmata</taxon>
        <taxon>Gamasina</taxon>
        <taxon>Phytoseioidea</taxon>
        <taxon>Phytoseiidae</taxon>
        <taxon>Typhlodrominae</taxon>
        <taxon>Galendromus</taxon>
    </lineage>
</organism>
<dbReference type="GO" id="GO:0016746">
    <property type="term" value="F:acyltransferase activity"/>
    <property type="evidence" value="ECO:0007669"/>
    <property type="project" value="InterPro"/>
</dbReference>
<evidence type="ECO:0000313" key="3">
    <source>
        <dbReference type="Proteomes" id="UP000694867"/>
    </source>
</evidence>
<dbReference type="RefSeq" id="XP_028966614.1">
    <property type="nucleotide sequence ID" value="XM_029110781.1"/>
</dbReference>
<dbReference type="InterPro" id="IPR002123">
    <property type="entry name" value="Plipid/glycerol_acylTrfase"/>
</dbReference>
<evidence type="ECO:0000259" key="2">
    <source>
        <dbReference type="Pfam" id="PF01553"/>
    </source>
</evidence>
<keyword evidence="1" id="KW-1133">Transmembrane helix</keyword>
<evidence type="ECO:0000256" key="1">
    <source>
        <dbReference type="SAM" id="Phobius"/>
    </source>
</evidence>
<dbReference type="Proteomes" id="UP000694867">
    <property type="component" value="Unplaced"/>
</dbReference>
<gene>
    <name evidence="4" type="primary">LOC114828078</name>
</gene>
<name>A0AAJ7WGV2_9ACAR</name>
<feature type="domain" description="Phospholipid/glycerol acyltransferase" evidence="2">
    <location>
        <begin position="134"/>
        <end position="252"/>
    </location>
</feature>
<feature type="transmembrane region" description="Helical" evidence="1">
    <location>
        <begin position="69"/>
        <end position="96"/>
    </location>
</feature>
<dbReference type="KEGG" id="goe:114828078"/>
<dbReference type="AlphaFoldDB" id="A0AAJ7WGV2"/>
<evidence type="ECO:0000313" key="4">
    <source>
        <dbReference type="RefSeq" id="XP_028966614.1"/>
    </source>
</evidence>
<dbReference type="PANTHER" id="PTHR22753">
    <property type="entry name" value="TRANSMEMBRANE PROTEIN 68"/>
    <property type="match status" value="1"/>
</dbReference>
<reference evidence="4" key="1">
    <citation type="submission" date="2025-08" db="UniProtKB">
        <authorList>
            <consortium name="RefSeq"/>
        </authorList>
    </citation>
    <scope>IDENTIFICATION</scope>
</reference>
<dbReference type="Pfam" id="PF01553">
    <property type="entry name" value="Acyltransferase"/>
    <property type="match status" value="1"/>
</dbReference>
<proteinExistence type="predicted"/>
<keyword evidence="1" id="KW-0812">Transmembrane</keyword>